<dbReference type="InterPro" id="IPR023393">
    <property type="entry name" value="START-like_dom_sf"/>
</dbReference>
<evidence type="ECO:0000313" key="1">
    <source>
        <dbReference type="EMBL" id="GAA1594512.1"/>
    </source>
</evidence>
<evidence type="ECO:0000313" key="2">
    <source>
        <dbReference type="Proteomes" id="UP001500190"/>
    </source>
</evidence>
<gene>
    <name evidence="1" type="ORF">GCM10009742_46490</name>
</gene>
<dbReference type="RefSeq" id="WP_344194719.1">
    <property type="nucleotide sequence ID" value="NZ_BAAAND010000008.1"/>
</dbReference>
<organism evidence="1 2">
    <name type="scientific">Kribbella karoonensis</name>
    <dbReference type="NCBI Taxonomy" id="324851"/>
    <lineage>
        <taxon>Bacteria</taxon>
        <taxon>Bacillati</taxon>
        <taxon>Actinomycetota</taxon>
        <taxon>Actinomycetes</taxon>
        <taxon>Propionibacteriales</taxon>
        <taxon>Kribbellaceae</taxon>
        <taxon>Kribbella</taxon>
    </lineage>
</organism>
<comment type="caution">
    <text evidence="1">The sequence shown here is derived from an EMBL/GenBank/DDBJ whole genome shotgun (WGS) entry which is preliminary data.</text>
</comment>
<dbReference type="Proteomes" id="UP001500190">
    <property type="component" value="Unassembled WGS sequence"/>
</dbReference>
<protein>
    <recommendedName>
        <fullName evidence="3">Polyketide cyclase/dehydrase/lipid transport protein</fullName>
    </recommendedName>
</protein>
<evidence type="ECO:0008006" key="3">
    <source>
        <dbReference type="Google" id="ProtNLM"/>
    </source>
</evidence>
<dbReference type="CDD" id="cd07812">
    <property type="entry name" value="SRPBCC"/>
    <property type="match status" value="1"/>
</dbReference>
<keyword evidence="2" id="KW-1185">Reference proteome</keyword>
<dbReference type="Gene3D" id="3.30.530.20">
    <property type="match status" value="1"/>
</dbReference>
<reference evidence="1 2" key="1">
    <citation type="journal article" date="2019" name="Int. J. Syst. Evol. Microbiol.">
        <title>The Global Catalogue of Microorganisms (GCM) 10K type strain sequencing project: providing services to taxonomists for standard genome sequencing and annotation.</title>
        <authorList>
            <consortium name="The Broad Institute Genomics Platform"/>
            <consortium name="The Broad Institute Genome Sequencing Center for Infectious Disease"/>
            <person name="Wu L."/>
            <person name="Ma J."/>
        </authorList>
    </citation>
    <scope>NUCLEOTIDE SEQUENCE [LARGE SCALE GENOMIC DNA]</scope>
    <source>
        <strain evidence="1 2">JCM 14304</strain>
    </source>
</reference>
<sequence length="146" mass="16054">MDAHEASITIDVAPNILFDRLSDVDRLPEYLPWLTSLHRTAESPVTAQGPEARRPHQAVREDVDVTVGGGRRGGWIDVLDEERTLRWGTDGPHEYGGELTVGFVADGTSKLTVRVHTTAAAPVDDELEHTLTTIKSTVEHHQPTES</sequence>
<accession>A0ABN2E4I2</accession>
<dbReference type="SUPFAM" id="SSF55961">
    <property type="entry name" value="Bet v1-like"/>
    <property type="match status" value="1"/>
</dbReference>
<proteinExistence type="predicted"/>
<name>A0ABN2E4I2_9ACTN</name>
<dbReference type="EMBL" id="BAAAND010000008">
    <property type="protein sequence ID" value="GAA1594512.1"/>
    <property type="molecule type" value="Genomic_DNA"/>
</dbReference>